<evidence type="ECO:0000259" key="1">
    <source>
        <dbReference type="Pfam" id="PF04457"/>
    </source>
</evidence>
<feature type="domain" description="MJ1316 RNA cyclic group end recognition" evidence="1">
    <location>
        <begin position="1"/>
        <end position="77"/>
    </location>
</feature>
<dbReference type="RefSeq" id="WP_014406915.1">
    <property type="nucleotide sequence ID" value="NC_017034.1"/>
</dbReference>
<accession>H8I4Z0</accession>
<gene>
    <name evidence="2" type="ordered locus">Mtc_2351</name>
</gene>
<dbReference type="AlphaFoldDB" id="H8I4Z0"/>
<organism evidence="2 3">
    <name type="scientific">Methanocella conradii (strain DSM 24694 / JCM 17849 / CGMCC 1.5162 / HZ254)</name>
    <dbReference type="NCBI Taxonomy" id="1041930"/>
    <lineage>
        <taxon>Archaea</taxon>
        <taxon>Methanobacteriati</taxon>
        <taxon>Methanobacteriota</taxon>
        <taxon>Stenosarchaea group</taxon>
        <taxon>Methanomicrobia</taxon>
        <taxon>Methanocellales</taxon>
        <taxon>Methanocellaceae</taxon>
        <taxon>Methanocella</taxon>
    </lineage>
</organism>
<sequence>MTSPRDILNRLKWKEGENISEAVVYYVHRGAPGDSKAVSGADIAKLEGFCFELNTGTCIPYHRIYKITYRGTTIFERHKK</sequence>
<dbReference type="Pfam" id="PF04457">
    <property type="entry name" value="MJ1316"/>
    <property type="match status" value="1"/>
</dbReference>
<dbReference type="GeneID" id="11972526"/>
<dbReference type="KEGG" id="mez:Mtc_2351"/>
<dbReference type="InterPro" id="IPR040459">
    <property type="entry name" value="MJ1316"/>
</dbReference>
<reference evidence="2 3" key="1">
    <citation type="journal article" date="2012" name="J. Bacteriol.">
        <title>Complete genome sequence of a thermophilic methanogen, Methanocella conradii HZ254, isolated from Chinese rice field soil.</title>
        <authorList>
            <person name="Lu Z."/>
            <person name="Lu Y."/>
        </authorList>
    </citation>
    <scope>NUCLEOTIDE SEQUENCE [LARGE SCALE GENOMIC DNA]</scope>
    <source>
        <strain evidence="3">DSM 24694 / JCM 17849 / CGMCC 1.5162 / HZ254</strain>
    </source>
</reference>
<protein>
    <submittedName>
        <fullName evidence="2">Uncharacterized protein conserved in archaea</fullName>
    </submittedName>
</protein>
<name>H8I4Z0_METCZ</name>
<dbReference type="HOGENOM" id="CLU_172276_1_0_2"/>
<evidence type="ECO:0000313" key="3">
    <source>
        <dbReference type="Proteomes" id="UP000005233"/>
    </source>
</evidence>
<dbReference type="eggNOG" id="arCOG01302">
    <property type="taxonomic scope" value="Archaea"/>
</dbReference>
<proteinExistence type="predicted"/>
<evidence type="ECO:0000313" key="2">
    <source>
        <dbReference type="EMBL" id="AFD01084.1"/>
    </source>
</evidence>
<dbReference type="EMBL" id="CP003243">
    <property type="protein sequence ID" value="AFD01084.1"/>
    <property type="molecule type" value="Genomic_DNA"/>
</dbReference>
<dbReference type="OrthoDB" id="14794at2157"/>
<dbReference type="STRING" id="1041930.Mtc_2351"/>
<keyword evidence="3" id="KW-1185">Reference proteome</keyword>
<dbReference type="Proteomes" id="UP000005233">
    <property type="component" value="Chromosome"/>
</dbReference>